<dbReference type="EMBL" id="JBJUIK010000016">
    <property type="protein sequence ID" value="KAL3499928.1"/>
    <property type="molecule type" value="Genomic_DNA"/>
</dbReference>
<dbReference type="AlphaFoldDB" id="A0ABD2XYD4"/>
<organism evidence="1 2">
    <name type="scientific">Cinchona calisaya</name>
    <dbReference type="NCBI Taxonomy" id="153742"/>
    <lineage>
        <taxon>Eukaryota</taxon>
        <taxon>Viridiplantae</taxon>
        <taxon>Streptophyta</taxon>
        <taxon>Embryophyta</taxon>
        <taxon>Tracheophyta</taxon>
        <taxon>Spermatophyta</taxon>
        <taxon>Magnoliopsida</taxon>
        <taxon>eudicotyledons</taxon>
        <taxon>Gunneridae</taxon>
        <taxon>Pentapetalae</taxon>
        <taxon>asterids</taxon>
        <taxon>lamiids</taxon>
        <taxon>Gentianales</taxon>
        <taxon>Rubiaceae</taxon>
        <taxon>Cinchonoideae</taxon>
        <taxon>Cinchoneae</taxon>
        <taxon>Cinchona</taxon>
    </lineage>
</organism>
<evidence type="ECO:0000313" key="2">
    <source>
        <dbReference type="Proteomes" id="UP001630127"/>
    </source>
</evidence>
<sequence>MGIREAELQNNIAKISNRRASDLGTPREQTIRRSVSTVCVSQLGSLLIADVLLIDQDEEDRIMEEIKLRDDVGTSKQPNVDMIRRNKCIMNRSFSSGRFLFSKGGWGRRNVVNPL</sequence>
<gene>
    <name evidence="1" type="ORF">ACH5RR_039021</name>
</gene>
<reference evidence="1 2" key="1">
    <citation type="submission" date="2024-11" db="EMBL/GenBank/DDBJ databases">
        <title>A near-complete genome assembly of Cinchona calisaya.</title>
        <authorList>
            <person name="Lian D.C."/>
            <person name="Zhao X.W."/>
            <person name="Wei L."/>
        </authorList>
    </citation>
    <scope>NUCLEOTIDE SEQUENCE [LARGE SCALE GENOMIC DNA]</scope>
    <source>
        <tissue evidence="1">Nenye</tissue>
    </source>
</reference>
<dbReference type="Proteomes" id="UP001630127">
    <property type="component" value="Unassembled WGS sequence"/>
</dbReference>
<proteinExistence type="predicted"/>
<name>A0ABD2XYD4_9GENT</name>
<protein>
    <submittedName>
        <fullName evidence="1">Uncharacterized protein</fullName>
    </submittedName>
</protein>
<comment type="caution">
    <text evidence="1">The sequence shown here is derived from an EMBL/GenBank/DDBJ whole genome shotgun (WGS) entry which is preliminary data.</text>
</comment>
<accession>A0ABD2XYD4</accession>
<evidence type="ECO:0000313" key="1">
    <source>
        <dbReference type="EMBL" id="KAL3499928.1"/>
    </source>
</evidence>
<keyword evidence="2" id="KW-1185">Reference proteome</keyword>